<accession>A0A0T9U4C8</accession>
<name>A0A0T9U4C8_YERAL</name>
<organism evidence="1 2">
    <name type="scientific">Yersinia aldovae</name>
    <dbReference type="NCBI Taxonomy" id="29483"/>
    <lineage>
        <taxon>Bacteria</taxon>
        <taxon>Pseudomonadati</taxon>
        <taxon>Pseudomonadota</taxon>
        <taxon>Gammaproteobacteria</taxon>
        <taxon>Enterobacterales</taxon>
        <taxon>Yersiniaceae</taxon>
        <taxon>Yersinia</taxon>
    </lineage>
</organism>
<dbReference type="AlphaFoldDB" id="A0A0T9U4C8"/>
<dbReference type="STRING" id="1453495.AT01_1136"/>
<gene>
    <name evidence="1" type="ORF">ERS137965_02309</name>
</gene>
<dbReference type="RefSeq" id="WP_042839423.1">
    <property type="nucleotide sequence ID" value="NZ_CABHQG010000253.1"/>
</dbReference>
<proteinExistence type="predicted"/>
<dbReference type="Proteomes" id="UP000041595">
    <property type="component" value="Unassembled WGS sequence"/>
</dbReference>
<sequence length="674" mass="75979">MSMTIIDHGPSITETQLHSMLTGDLKGATKLEGWDAFKNFFIKLLNHLPGMSLVDKEDQLREIYDKIYGAGKTAQSVDDPGSIETTWNALENLFQLMDGDKSRQMTLAINYASSHNESSHSSHMQNADLIKLTLTIDAHQIPDIACSNTPLNTGILASIVSTYMIDHVDSEGKTHAGTFQLNPEVLEANGNRVAFDSVAKLANQHSISVVKELNLCHEFLHTNMYNNTEFDKQLEQVYQCQQLVANLQALRSPPDTPVTANDKCIDNALDKLNQRRDKQQSLFEKINHTFVNAVVEKWSEKLEQVALQPLNKTEINTEMSYLEAALPGTQTLFSETDRKRIADVRPQLRLAHMMADLQARIKDSSEFPVELFLSIRDIMVQEDNGPLSVALDNCWEQIKQQHLFSTGSYSVTADAQQPTNKVIRQREIMEQIENRLNHYESGNKFAIKEDIERLTTLNSNLNLCLKRDNFQDRINALAKKGDELIDIGEKCKLVKDDIDKAVYHPQMAAALAELEARASQLSEGTAKEHVMAALKTAKADLEVSKKQDTVFTQARELLANIRKPDAWEDALTQLSNGPSELIKLPASPRAEAVTTHFKEDLGTALNLLQSRIADCPEDNQEARLYRKQMEKDYTTLRDTIRTLKLDKNDALEVQLSKIKHDNGFKDSSIFSKFK</sequence>
<evidence type="ECO:0000313" key="2">
    <source>
        <dbReference type="Proteomes" id="UP000041595"/>
    </source>
</evidence>
<protein>
    <submittedName>
        <fullName evidence="1">Uncharacterized protein</fullName>
    </submittedName>
</protein>
<evidence type="ECO:0000313" key="1">
    <source>
        <dbReference type="EMBL" id="CNL18971.1"/>
    </source>
</evidence>
<reference evidence="1 2" key="1">
    <citation type="submission" date="2015-03" db="EMBL/GenBank/DDBJ databases">
        <authorList>
            <person name="Murphy D."/>
        </authorList>
    </citation>
    <scope>NUCLEOTIDE SEQUENCE [LARGE SCALE GENOMIC DNA]</scope>
    <source>
        <strain evidence="1 2">IP06005</strain>
    </source>
</reference>
<dbReference type="EMBL" id="CQEJ01000012">
    <property type="protein sequence ID" value="CNL18971.1"/>
    <property type="molecule type" value="Genomic_DNA"/>
</dbReference>